<feature type="transmembrane region" description="Helical" evidence="1">
    <location>
        <begin position="134"/>
        <end position="151"/>
    </location>
</feature>
<proteinExistence type="predicted"/>
<dbReference type="PANTHER" id="PTHR22911">
    <property type="entry name" value="ACYL-MALONYL CONDENSING ENZYME-RELATED"/>
    <property type="match status" value="1"/>
</dbReference>
<gene>
    <name evidence="3" type="ORF">EQU50_00065</name>
</gene>
<feature type="transmembrane region" description="Helical" evidence="1">
    <location>
        <begin position="78"/>
        <end position="100"/>
    </location>
</feature>
<sequence length="297" mass="32474">MNEIKLVTVAGKISINRGTALAIVSGVLYSGLGYLGITQIQLGFTIYDMLFWRFVVSALLLLPFVLKASLWTPSVLKILPYLFIVGGASYSLSSVFYFLAAKEIGTGVSMVIFFTFPVFVALFAWIFDRHRLGRLTYISMVLLFSGLWLLADECGSGFHWMAGLLAMGSGVSYAVYVYMGKKLKIDPMLSSFIVCFGSAFGTWAFGSFVDGGLLIPSLDASWFHVLLTALLATVLPIVLFLQAMKHITATKASLLSVFEPLSTVLIGILFLNETLLDIQMVGVVVILVGALLTHYDR</sequence>
<feature type="transmembrane region" description="Helical" evidence="1">
    <location>
        <begin position="49"/>
        <end position="66"/>
    </location>
</feature>
<dbReference type="AlphaFoldDB" id="A0A4Q7DKV0"/>
<evidence type="ECO:0000313" key="4">
    <source>
        <dbReference type="Proteomes" id="UP000293550"/>
    </source>
</evidence>
<evidence type="ECO:0000313" key="3">
    <source>
        <dbReference type="EMBL" id="RZI47020.1"/>
    </source>
</evidence>
<feature type="domain" description="EamA" evidence="2">
    <location>
        <begin position="20"/>
        <end position="150"/>
    </location>
</feature>
<keyword evidence="1" id="KW-0812">Transmembrane</keyword>
<evidence type="ECO:0000259" key="2">
    <source>
        <dbReference type="Pfam" id="PF00892"/>
    </source>
</evidence>
<keyword evidence="1" id="KW-1133">Transmembrane helix</keyword>
<keyword evidence="4" id="KW-1185">Reference proteome</keyword>
<name>A0A4Q7DKV0_9PROT</name>
<feature type="transmembrane region" description="Helical" evidence="1">
    <location>
        <begin position="221"/>
        <end position="241"/>
    </location>
</feature>
<dbReference type="InterPro" id="IPR037185">
    <property type="entry name" value="EmrE-like"/>
</dbReference>
<feature type="transmembrane region" description="Helical" evidence="1">
    <location>
        <begin position="253"/>
        <end position="272"/>
    </location>
</feature>
<dbReference type="SUPFAM" id="SSF103481">
    <property type="entry name" value="Multidrug resistance efflux transporter EmrE"/>
    <property type="match status" value="2"/>
</dbReference>
<protein>
    <submittedName>
        <fullName evidence="3">DMT family transporter</fullName>
    </submittedName>
</protein>
<feature type="transmembrane region" description="Helical" evidence="1">
    <location>
        <begin position="157"/>
        <end position="176"/>
    </location>
</feature>
<accession>A0A4Q7DKV0</accession>
<feature type="transmembrane region" description="Helical" evidence="1">
    <location>
        <begin position="20"/>
        <end position="37"/>
    </location>
</feature>
<dbReference type="OrthoDB" id="9813617at2"/>
<organism evidence="3 4">
    <name type="scientific">Candidatus Finniella inopinata</name>
    <dbReference type="NCBI Taxonomy" id="1696036"/>
    <lineage>
        <taxon>Bacteria</taxon>
        <taxon>Pseudomonadati</taxon>
        <taxon>Pseudomonadota</taxon>
        <taxon>Alphaproteobacteria</taxon>
        <taxon>Holosporales</taxon>
        <taxon>Candidatus Paracaedibacteraceae</taxon>
        <taxon>Candidatus Finniella</taxon>
    </lineage>
</organism>
<dbReference type="RefSeq" id="WP_130153133.1">
    <property type="nucleotide sequence ID" value="NZ_SCFB01000001.1"/>
</dbReference>
<dbReference type="InterPro" id="IPR000620">
    <property type="entry name" value="EamA_dom"/>
</dbReference>
<feature type="transmembrane region" description="Helical" evidence="1">
    <location>
        <begin position="278"/>
        <end position="295"/>
    </location>
</feature>
<feature type="transmembrane region" description="Helical" evidence="1">
    <location>
        <begin position="188"/>
        <end position="209"/>
    </location>
</feature>
<feature type="domain" description="EamA" evidence="2">
    <location>
        <begin position="162"/>
        <end position="293"/>
    </location>
</feature>
<reference evidence="3 4" key="1">
    <citation type="submission" date="2018-10" db="EMBL/GenBank/DDBJ databases">
        <title>An updated phylogeny of the Alphaproteobacteria reveals that the parasitic Rickettsiales and Holosporales have independent origins.</title>
        <authorList>
            <person name="Munoz-Gomez S.A."/>
            <person name="Hess S."/>
            <person name="Burger G."/>
            <person name="Lang B.F."/>
            <person name="Susko E."/>
            <person name="Slamovits C.H."/>
            <person name="Roger A.J."/>
        </authorList>
    </citation>
    <scope>NUCLEOTIDE SEQUENCE [LARGE SCALE GENOMIC DNA]</scope>
    <source>
        <strain evidence="3">HOLO01</strain>
    </source>
</reference>
<dbReference type="GO" id="GO:0016020">
    <property type="term" value="C:membrane"/>
    <property type="evidence" value="ECO:0007669"/>
    <property type="project" value="InterPro"/>
</dbReference>
<dbReference type="EMBL" id="SCFB01000001">
    <property type="protein sequence ID" value="RZI47020.1"/>
    <property type="molecule type" value="Genomic_DNA"/>
</dbReference>
<feature type="transmembrane region" description="Helical" evidence="1">
    <location>
        <begin position="106"/>
        <end position="127"/>
    </location>
</feature>
<comment type="caution">
    <text evidence="3">The sequence shown here is derived from an EMBL/GenBank/DDBJ whole genome shotgun (WGS) entry which is preliminary data.</text>
</comment>
<dbReference type="Proteomes" id="UP000293550">
    <property type="component" value="Unassembled WGS sequence"/>
</dbReference>
<dbReference type="Pfam" id="PF00892">
    <property type="entry name" value="EamA"/>
    <property type="match status" value="2"/>
</dbReference>
<evidence type="ECO:0000256" key="1">
    <source>
        <dbReference type="SAM" id="Phobius"/>
    </source>
</evidence>
<keyword evidence="1" id="KW-0472">Membrane</keyword>